<dbReference type="EMBL" id="AP022598">
    <property type="protein sequence ID" value="BBY77746.1"/>
    <property type="molecule type" value="Genomic_DNA"/>
</dbReference>
<sequence>MQSRPDEITCPTCRGPARRMIAAPNLGRSAGTAMALQDATRSTADTPGVVSAPPRKAPGRKVTTNPLHQKLPRP</sequence>
<reference evidence="2 3" key="1">
    <citation type="journal article" date="2019" name="Emerg. Microbes Infect.">
        <title>Comprehensive subspecies identification of 175 nontuberculous mycobacteria species based on 7547 genomic profiles.</title>
        <authorList>
            <person name="Matsumoto Y."/>
            <person name="Kinjo T."/>
            <person name="Motooka D."/>
            <person name="Nabeya D."/>
            <person name="Jung N."/>
            <person name="Uechi K."/>
            <person name="Horii T."/>
            <person name="Iida T."/>
            <person name="Fujita J."/>
            <person name="Nakamura S."/>
        </authorList>
    </citation>
    <scope>NUCLEOTIDE SEQUENCE [LARGE SCALE GENOMIC DNA]</scope>
    <source>
        <strain evidence="2 3">JCM 6367</strain>
    </source>
</reference>
<name>A0A7I7UBX4_MYCPF</name>
<proteinExistence type="predicted"/>
<organism evidence="2 3">
    <name type="scientific">Mycolicibacterium parafortuitum</name>
    <name type="common">Mycobacterium parafortuitum</name>
    <dbReference type="NCBI Taxonomy" id="39692"/>
    <lineage>
        <taxon>Bacteria</taxon>
        <taxon>Bacillati</taxon>
        <taxon>Actinomycetota</taxon>
        <taxon>Actinomycetes</taxon>
        <taxon>Mycobacteriales</taxon>
        <taxon>Mycobacteriaceae</taxon>
        <taxon>Mycolicibacterium</taxon>
    </lineage>
</organism>
<evidence type="ECO:0000313" key="3">
    <source>
        <dbReference type="Proteomes" id="UP000466554"/>
    </source>
</evidence>
<accession>A0A7I7UBX4</accession>
<evidence type="ECO:0000313" key="2">
    <source>
        <dbReference type="EMBL" id="BBY77746.1"/>
    </source>
</evidence>
<feature type="region of interest" description="Disordered" evidence="1">
    <location>
        <begin position="32"/>
        <end position="74"/>
    </location>
</feature>
<protein>
    <submittedName>
        <fullName evidence="2">Uncharacterized protein</fullName>
    </submittedName>
</protein>
<gene>
    <name evidence="2" type="ORF">MPRF_46450</name>
</gene>
<evidence type="ECO:0000256" key="1">
    <source>
        <dbReference type="SAM" id="MobiDB-lite"/>
    </source>
</evidence>
<dbReference type="Proteomes" id="UP000466554">
    <property type="component" value="Chromosome"/>
</dbReference>
<dbReference type="AlphaFoldDB" id="A0A7I7UBX4"/>